<accession>A0ABS6G4V2</accession>
<dbReference type="PIRSF" id="PIRSF037677">
    <property type="entry name" value="DNA_mis_repair_Msh6"/>
    <property type="match status" value="1"/>
</dbReference>
<feature type="transmembrane region" description="Helical" evidence="8">
    <location>
        <begin position="637"/>
        <end position="656"/>
    </location>
</feature>
<protein>
    <recommendedName>
        <fullName evidence="5 6">DNA mismatch repair protein MutS</fullName>
    </recommendedName>
</protein>
<evidence type="ECO:0000256" key="6">
    <source>
        <dbReference type="NCBIfam" id="TIGR01070"/>
    </source>
</evidence>
<evidence type="ECO:0000256" key="3">
    <source>
        <dbReference type="ARBA" id="ARBA00022840"/>
    </source>
</evidence>
<keyword evidence="8" id="KW-0812">Transmembrane</keyword>
<dbReference type="InterPro" id="IPR005748">
    <property type="entry name" value="DNA_mismatch_repair_MutS"/>
</dbReference>
<gene>
    <name evidence="5 10" type="primary">mutS</name>
    <name evidence="10" type="ORF">KQI88_13825</name>
</gene>
<evidence type="ECO:0000313" key="10">
    <source>
        <dbReference type="EMBL" id="MBU5677497.1"/>
    </source>
</evidence>
<dbReference type="InterPro" id="IPR007696">
    <property type="entry name" value="DNA_mismatch_repair_MutS_core"/>
</dbReference>
<dbReference type="PANTHER" id="PTHR11361:SF34">
    <property type="entry name" value="DNA MISMATCH REPAIR PROTEIN MSH1, MITOCHONDRIAL"/>
    <property type="match status" value="1"/>
</dbReference>
<evidence type="ECO:0000256" key="8">
    <source>
        <dbReference type="SAM" id="Phobius"/>
    </source>
</evidence>
<dbReference type="InterPro" id="IPR045076">
    <property type="entry name" value="MutS"/>
</dbReference>
<dbReference type="CDD" id="cd03284">
    <property type="entry name" value="ABC_MutS1"/>
    <property type="match status" value="1"/>
</dbReference>
<comment type="caution">
    <text evidence="10">The sequence shown here is derived from an EMBL/GenBank/DDBJ whole genome shotgun (WGS) entry which is preliminary data.</text>
</comment>
<dbReference type="HAMAP" id="MF_00096">
    <property type="entry name" value="MutS"/>
    <property type="match status" value="1"/>
</dbReference>
<comment type="function">
    <text evidence="5">This protein is involved in the repair of mismatches in DNA. It is possible that it carries out the mismatch recognition step. This protein has a weak ATPase activity.</text>
</comment>
<dbReference type="InterPro" id="IPR007860">
    <property type="entry name" value="DNA_mmatch_repair_MutS_con_dom"/>
</dbReference>
<dbReference type="SMART" id="SM00533">
    <property type="entry name" value="MUTSd"/>
    <property type="match status" value="1"/>
</dbReference>
<dbReference type="NCBIfam" id="TIGR01070">
    <property type="entry name" value="mutS1"/>
    <property type="match status" value="1"/>
</dbReference>
<keyword evidence="5 7" id="KW-0227">DNA damage</keyword>
<keyword evidence="3 5" id="KW-0067">ATP-binding</keyword>
<dbReference type="EMBL" id="JAHLQK010000005">
    <property type="protein sequence ID" value="MBU5677497.1"/>
    <property type="molecule type" value="Genomic_DNA"/>
</dbReference>
<dbReference type="SMART" id="SM00534">
    <property type="entry name" value="MUTSac"/>
    <property type="match status" value="1"/>
</dbReference>
<dbReference type="PANTHER" id="PTHR11361">
    <property type="entry name" value="DNA MISMATCH REPAIR PROTEIN MUTS FAMILY MEMBER"/>
    <property type="match status" value="1"/>
</dbReference>
<evidence type="ECO:0000313" key="11">
    <source>
        <dbReference type="Proteomes" id="UP000779508"/>
    </source>
</evidence>
<dbReference type="NCBIfam" id="NF003810">
    <property type="entry name" value="PRK05399.1"/>
    <property type="match status" value="1"/>
</dbReference>
<keyword evidence="4 5" id="KW-0234">DNA repair</keyword>
<keyword evidence="8" id="KW-1133">Transmembrane helix</keyword>
<evidence type="ECO:0000256" key="4">
    <source>
        <dbReference type="ARBA" id="ARBA00023204"/>
    </source>
</evidence>
<evidence type="ECO:0000256" key="2">
    <source>
        <dbReference type="ARBA" id="ARBA00022741"/>
    </source>
</evidence>
<keyword evidence="11" id="KW-1185">Reference proteome</keyword>
<sequence>MSKLTPMMQQYMEIKQKHKDCLMFFRLGDFYELFFEDAEIASRELEITLTARDCGLENRAPMCGVPYHAADGYIDRLVSKGYKVAICEQVEDASEAKGIVKRDVIRVITPGTLIDTNLLEDKRNNYLLSLYISTVGCGLSYVDISTGEFLCTEIIGDEIEQKIIDEISKIEPTEIIYFIEEGSISSNLIEDIKKRFSTYISIYDSWSFEKDHGINQIKDQFNIVGIEGLGFHSNHLGIQSTGSLLYYLKSTQKRSLTHINKINLYAFKEKMILDTFTRRNLELTETIRGKNKKGSLLWVLDKTLTAMGGRMIRRWIEEPLLNVEIINQRLQAVEVLKEDILLRRELKESLKQIYDLERLSGKIAFGSANPRDLVALKKSIYFLPIIKQLFDNKTAGLLGELLTNIDPLDDIKNLIDISILEEPALNLKDGGIIKEGYNKDLDELQRASKEGKHWIAKLEQQEKDRTGIKSLKVGYNKIFGYYIEISKSNLHLAPESYIRKQTLANCERYITPELKEIETKILGAEEKIVDIEYEQFIEIRNILSLEIERIQRTANAIAELDVLYSFAEVAGESNYIKPTVNDSEVIDIKEGRHPVVEKVLENDMFISNDTYINTEDEQLLIITGPNMAGKSTYMRQVALIVLMAQIGSFVPAYSAIIGITDRIFTRVGANDDLSQGQSTFMVEMSEMASIINLATKKSLLIVDEIGRGTSTFDGLSIAWSVAEYICKTLGSKTLFSTHYHELTQLSETYTGIKNYRVSVKEDKDQIIFLHKVLKGSADKSYGIQVARLAGLPKDIINRANDILIDLERKNSDEDNHSNDVSKESEVALTSNNIDINKEEQLKLEDLVELGIIKDLKHINLLETTPIDALNILYRLHKKATQL</sequence>
<proteinExistence type="inferred from homology"/>
<dbReference type="Pfam" id="PF05188">
    <property type="entry name" value="MutS_II"/>
    <property type="match status" value="1"/>
</dbReference>
<comment type="similarity">
    <text evidence="1 5 7">Belongs to the DNA mismatch repair MutS family.</text>
</comment>
<dbReference type="Pfam" id="PF01624">
    <property type="entry name" value="MutS_I"/>
    <property type="match status" value="1"/>
</dbReference>
<dbReference type="InterPro" id="IPR007695">
    <property type="entry name" value="DNA_mismatch_repair_MutS-lik_N"/>
</dbReference>
<keyword evidence="2 5" id="KW-0547">Nucleotide-binding</keyword>
<organism evidence="10 11">
    <name type="scientific">Alkaliphilus flagellatus</name>
    <dbReference type="NCBI Taxonomy" id="2841507"/>
    <lineage>
        <taxon>Bacteria</taxon>
        <taxon>Bacillati</taxon>
        <taxon>Bacillota</taxon>
        <taxon>Clostridia</taxon>
        <taxon>Peptostreptococcales</taxon>
        <taxon>Natronincolaceae</taxon>
        <taxon>Alkaliphilus</taxon>
    </lineage>
</organism>
<dbReference type="Pfam" id="PF05192">
    <property type="entry name" value="MutS_III"/>
    <property type="match status" value="1"/>
</dbReference>
<dbReference type="Pfam" id="PF05190">
    <property type="entry name" value="MutS_IV"/>
    <property type="match status" value="1"/>
</dbReference>
<evidence type="ECO:0000259" key="9">
    <source>
        <dbReference type="PROSITE" id="PS00486"/>
    </source>
</evidence>
<evidence type="ECO:0000256" key="7">
    <source>
        <dbReference type="RuleBase" id="RU003756"/>
    </source>
</evidence>
<feature type="domain" description="DNA mismatch repair proteins mutS family" evidence="9">
    <location>
        <begin position="698"/>
        <end position="714"/>
    </location>
</feature>
<dbReference type="PROSITE" id="PS00486">
    <property type="entry name" value="DNA_MISMATCH_REPAIR_2"/>
    <property type="match status" value="1"/>
</dbReference>
<dbReference type="InterPro" id="IPR000432">
    <property type="entry name" value="DNA_mismatch_repair_MutS_C"/>
</dbReference>
<feature type="binding site" evidence="5">
    <location>
        <begin position="624"/>
        <end position="631"/>
    </location>
    <ligand>
        <name>ATP</name>
        <dbReference type="ChEBI" id="CHEBI:30616"/>
    </ligand>
</feature>
<dbReference type="Pfam" id="PF00488">
    <property type="entry name" value="MutS_V"/>
    <property type="match status" value="1"/>
</dbReference>
<keyword evidence="5 7" id="KW-0238">DNA-binding</keyword>
<dbReference type="InterPro" id="IPR007861">
    <property type="entry name" value="DNA_mismatch_repair_MutS_clamp"/>
</dbReference>
<evidence type="ECO:0000256" key="1">
    <source>
        <dbReference type="ARBA" id="ARBA00006271"/>
    </source>
</evidence>
<dbReference type="Proteomes" id="UP000779508">
    <property type="component" value="Unassembled WGS sequence"/>
</dbReference>
<name>A0ABS6G4V2_9FIRM</name>
<dbReference type="InterPro" id="IPR017261">
    <property type="entry name" value="DNA_mismatch_repair_MutS/MSH"/>
</dbReference>
<evidence type="ECO:0000256" key="5">
    <source>
        <dbReference type="HAMAP-Rule" id="MF_00096"/>
    </source>
</evidence>
<reference evidence="10 11" key="1">
    <citation type="submission" date="2021-06" db="EMBL/GenBank/DDBJ databases">
        <authorList>
            <person name="Sun Q."/>
            <person name="Li D."/>
        </authorList>
    </citation>
    <scope>NUCLEOTIDE SEQUENCE [LARGE SCALE GENOMIC DNA]</scope>
    <source>
        <strain evidence="10 11">MSJ-5</strain>
    </source>
</reference>
<keyword evidence="8" id="KW-0472">Membrane</keyword>